<feature type="region of interest" description="Disordered" evidence="1">
    <location>
        <begin position="1"/>
        <end position="35"/>
    </location>
</feature>
<dbReference type="EMBL" id="JABEZW010000009">
    <property type="protein sequence ID" value="MBA0776151.1"/>
    <property type="molecule type" value="Genomic_DNA"/>
</dbReference>
<keyword evidence="3" id="KW-1185">Reference proteome</keyword>
<evidence type="ECO:0000313" key="3">
    <source>
        <dbReference type="Proteomes" id="UP000593568"/>
    </source>
</evidence>
<dbReference type="Proteomes" id="UP000593568">
    <property type="component" value="Unassembled WGS sequence"/>
</dbReference>
<protein>
    <submittedName>
        <fullName evidence="2">Uncharacterized protein</fullName>
    </submittedName>
</protein>
<evidence type="ECO:0000313" key="2">
    <source>
        <dbReference type="EMBL" id="MBA0776151.1"/>
    </source>
</evidence>
<proteinExistence type="predicted"/>
<organism evidence="2 3">
    <name type="scientific">Gossypium trilobum</name>
    <dbReference type="NCBI Taxonomy" id="34281"/>
    <lineage>
        <taxon>Eukaryota</taxon>
        <taxon>Viridiplantae</taxon>
        <taxon>Streptophyta</taxon>
        <taxon>Embryophyta</taxon>
        <taxon>Tracheophyta</taxon>
        <taxon>Spermatophyta</taxon>
        <taxon>Magnoliopsida</taxon>
        <taxon>eudicotyledons</taxon>
        <taxon>Gunneridae</taxon>
        <taxon>Pentapetalae</taxon>
        <taxon>rosids</taxon>
        <taxon>malvids</taxon>
        <taxon>Malvales</taxon>
        <taxon>Malvaceae</taxon>
        <taxon>Malvoideae</taxon>
        <taxon>Gossypium</taxon>
    </lineage>
</organism>
<name>A0A7J9ETF1_9ROSI</name>
<sequence length="119" mass="13273">MTYTRSTCGGDSRKIGRPSTRSISRCGSVGTSSCQRRGVGNIDVERQDEGLSILGHKMEMQQNKHLLHLHQRARLPYNLSANVLGHDRVQPQRKEAKSAINPDIHVNVKPKSTSSRQTK</sequence>
<feature type="compositionally biased region" description="Polar residues" evidence="1">
    <location>
        <begin position="110"/>
        <end position="119"/>
    </location>
</feature>
<reference evidence="2 3" key="1">
    <citation type="journal article" date="2019" name="Genome Biol. Evol.">
        <title>Insights into the evolution of the New World diploid cottons (Gossypium, subgenus Houzingenia) based on genome sequencing.</title>
        <authorList>
            <person name="Grover C.E."/>
            <person name="Arick M.A. 2nd"/>
            <person name="Thrash A."/>
            <person name="Conover J.L."/>
            <person name="Sanders W.S."/>
            <person name="Peterson D.G."/>
            <person name="Frelichowski J.E."/>
            <person name="Scheffler J.A."/>
            <person name="Scheffler B.E."/>
            <person name="Wendel J.F."/>
        </authorList>
    </citation>
    <scope>NUCLEOTIDE SEQUENCE [LARGE SCALE GENOMIC DNA]</scope>
    <source>
        <strain evidence="2">8</strain>
        <tissue evidence="2">Leaf</tissue>
    </source>
</reference>
<gene>
    <name evidence="2" type="ORF">Gotri_011193</name>
</gene>
<evidence type="ECO:0000256" key="1">
    <source>
        <dbReference type="SAM" id="MobiDB-lite"/>
    </source>
</evidence>
<dbReference type="AlphaFoldDB" id="A0A7J9ETF1"/>
<feature type="compositionally biased region" description="Polar residues" evidence="1">
    <location>
        <begin position="19"/>
        <end position="35"/>
    </location>
</feature>
<feature type="region of interest" description="Disordered" evidence="1">
    <location>
        <begin position="89"/>
        <end position="119"/>
    </location>
</feature>
<accession>A0A7J9ETF1</accession>
<comment type="caution">
    <text evidence="2">The sequence shown here is derived from an EMBL/GenBank/DDBJ whole genome shotgun (WGS) entry which is preliminary data.</text>
</comment>